<dbReference type="InterPro" id="IPR015943">
    <property type="entry name" value="WD40/YVTN_repeat-like_dom_sf"/>
</dbReference>
<feature type="domain" description="Novel STAND NTPase 1" evidence="4">
    <location>
        <begin position="24"/>
        <end position="428"/>
    </location>
</feature>
<gene>
    <name evidence="5" type="ORF">LDX50_00580</name>
</gene>
<feature type="repeat" description="WD" evidence="1">
    <location>
        <begin position="915"/>
        <end position="947"/>
    </location>
</feature>
<dbReference type="PROSITE" id="PS50082">
    <property type="entry name" value="WD_REPEATS_2"/>
    <property type="match status" value="2"/>
</dbReference>
<dbReference type="InterPro" id="IPR001680">
    <property type="entry name" value="WD40_rpt"/>
</dbReference>
<keyword evidence="3" id="KW-1133">Transmembrane helix</keyword>
<feature type="transmembrane region" description="Helical" evidence="3">
    <location>
        <begin position="498"/>
        <end position="519"/>
    </location>
</feature>
<reference evidence="5" key="1">
    <citation type="submission" date="2021-09" db="EMBL/GenBank/DDBJ databases">
        <title>Fulvivirga sp. isolated from coastal sediment.</title>
        <authorList>
            <person name="Yu H."/>
        </authorList>
    </citation>
    <scope>NUCLEOTIDE SEQUENCE</scope>
    <source>
        <strain evidence="5">1062</strain>
    </source>
</reference>
<feature type="repeat" description="WD" evidence="1">
    <location>
        <begin position="958"/>
        <end position="989"/>
    </location>
</feature>
<dbReference type="PANTHER" id="PTHR19879:SF9">
    <property type="entry name" value="TRANSCRIPTION INITIATION FACTOR TFIID SUBUNIT 5"/>
    <property type="match status" value="1"/>
</dbReference>
<evidence type="ECO:0000313" key="6">
    <source>
        <dbReference type="Proteomes" id="UP001139409"/>
    </source>
</evidence>
<name>A0A9X1KV26_9BACT</name>
<protein>
    <submittedName>
        <fullName evidence="5">High-affnity carbon uptake protein Hat/HatR</fullName>
    </submittedName>
</protein>
<evidence type="ECO:0000313" key="5">
    <source>
        <dbReference type="EMBL" id="MCA6073340.1"/>
    </source>
</evidence>
<proteinExistence type="predicted"/>
<comment type="caution">
    <text evidence="5">The sequence shown here is derived from an EMBL/GenBank/DDBJ whole genome shotgun (WGS) entry which is preliminary data.</text>
</comment>
<keyword evidence="6" id="KW-1185">Reference proteome</keyword>
<dbReference type="Proteomes" id="UP001139409">
    <property type="component" value="Unassembled WGS sequence"/>
</dbReference>
<dbReference type="PROSITE" id="PS50294">
    <property type="entry name" value="WD_REPEATS_REGION"/>
    <property type="match status" value="2"/>
</dbReference>
<evidence type="ECO:0000256" key="1">
    <source>
        <dbReference type="PROSITE-ProRule" id="PRU00221"/>
    </source>
</evidence>
<keyword evidence="1" id="KW-0853">WD repeat</keyword>
<dbReference type="SMART" id="SM00320">
    <property type="entry name" value="WD40"/>
    <property type="match status" value="5"/>
</dbReference>
<dbReference type="Pfam" id="PF00400">
    <property type="entry name" value="WD40"/>
    <property type="match status" value="3"/>
</dbReference>
<accession>A0A9X1KV26</accession>
<evidence type="ECO:0000256" key="2">
    <source>
        <dbReference type="SAM" id="Coils"/>
    </source>
</evidence>
<keyword evidence="3" id="KW-0812">Transmembrane</keyword>
<dbReference type="AlphaFoldDB" id="A0A9X1KV26"/>
<dbReference type="InterPro" id="IPR036322">
    <property type="entry name" value="WD40_repeat_dom_sf"/>
</dbReference>
<dbReference type="InterPro" id="IPR049052">
    <property type="entry name" value="nSTAND1"/>
</dbReference>
<dbReference type="Gene3D" id="2.130.10.10">
    <property type="entry name" value="YVTN repeat-like/Quinoprotein amine dehydrogenase"/>
    <property type="match status" value="2"/>
</dbReference>
<sequence>MFNTGAYSENIPFQNSGEWQGTNPFPGLRPFLLGESHLYFGREREVGEVINKLLSFQFVAVLGYSGSGKSSLISSGVIPRVTKSGDEGEWQIVLTRPGLSPIANIAEAVLRHDEESSSSILSVSKSSLVDQLSSSPLALRHTIKKLHKNPKGKTLVVVDQFEEIFRVKTQDGFDEAKVFVDQLMNACREKNIYVALSMRSDQIGSSARFEELTRAINQSNYLIPQMTREEKRKAIEGPVAVGGGEITDRLVDQLLDDLELNQDQLPVLQHAMMRTWEYWQQTREEGEPIDIRHYNAIGTIHEALSQHANEAFEELNTSQKRIAEILFKALTSKGRDNQGMRRPVQLSNVIAQADGSSDEVFAVVETFRKQGRSFLMPAESIPINEDSVIEISHESLMRIWDRLRSWVDEEHESAQMYLRLSEAAAMYQVGRTGLWRPPDLQLALNWHKKQQPTYEWARRYDEAFERSMVFLETSRETFEAEQEHQEMMQKRLLRRTRMVALILGIAAVISILFFIYAIMQGIKANEQRILAEQNAQIAEQNANQATENAIEAEKNADEAMRQTQIALEQKDLADKATEQALINLRLAEEQTAIAKQQTAIAQENFQKAEFQRSIAEREKTIANIARNEAQAAQNNAQNLLYLSVAQSMAIKSVALDENNLKGLLAQHAYKFNSTHGGKVYDPYIYEGLFNALEAFKGENFNALEGALRNSARTLVMSNDGETFYATGTEGKIIASSLKQKDLMMVVGSNRYPNRKLLLSADEKWLVNASDSASLQIYNLIQPGTKPRIVKGHTAFVNDLHLHTSGKSFYSVGADRSIRLNNFETGESELIITSSEEFKTIDISNDGRWLYGGTVSGKVIRIDLVGKREDQTIFSKPGTPIHSLAISPDDIRLGIGDEKGMLHIMDLSWASMKEEITTHRGRISDMEFSADGKLLATAGLDGSLVIWETDKWSEIPIKISDNDSYVWDVTFSPDGDYLIAACGDGDIRLWPTRPELMADEICAFLQSNMTQEEWNKYVGNGLTYETTCDNIQMKP</sequence>
<evidence type="ECO:0000256" key="3">
    <source>
        <dbReference type="SAM" id="Phobius"/>
    </source>
</evidence>
<evidence type="ECO:0000259" key="4">
    <source>
        <dbReference type="Pfam" id="PF20703"/>
    </source>
</evidence>
<feature type="coiled-coil region" evidence="2">
    <location>
        <begin position="523"/>
        <end position="562"/>
    </location>
</feature>
<dbReference type="EMBL" id="JAIXNE010000001">
    <property type="protein sequence ID" value="MCA6073340.1"/>
    <property type="molecule type" value="Genomic_DNA"/>
</dbReference>
<organism evidence="5 6">
    <name type="scientific">Fulvivirga sedimenti</name>
    <dbReference type="NCBI Taxonomy" id="2879465"/>
    <lineage>
        <taxon>Bacteria</taxon>
        <taxon>Pseudomonadati</taxon>
        <taxon>Bacteroidota</taxon>
        <taxon>Cytophagia</taxon>
        <taxon>Cytophagales</taxon>
        <taxon>Fulvivirgaceae</taxon>
        <taxon>Fulvivirga</taxon>
    </lineage>
</organism>
<dbReference type="SUPFAM" id="SSF50978">
    <property type="entry name" value="WD40 repeat-like"/>
    <property type="match status" value="1"/>
</dbReference>
<dbReference type="RefSeq" id="WP_225696459.1">
    <property type="nucleotide sequence ID" value="NZ_JAIXNE010000001.1"/>
</dbReference>
<keyword evidence="2" id="KW-0175">Coiled coil</keyword>
<keyword evidence="3" id="KW-0472">Membrane</keyword>
<dbReference type="PANTHER" id="PTHR19879">
    <property type="entry name" value="TRANSCRIPTION INITIATION FACTOR TFIID"/>
    <property type="match status" value="1"/>
</dbReference>
<dbReference type="InterPro" id="IPR027417">
    <property type="entry name" value="P-loop_NTPase"/>
</dbReference>
<dbReference type="Pfam" id="PF20703">
    <property type="entry name" value="nSTAND1"/>
    <property type="match status" value="1"/>
</dbReference>
<dbReference type="SUPFAM" id="SSF52540">
    <property type="entry name" value="P-loop containing nucleoside triphosphate hydrolases"/>
    <property type="match status" value="1"/>
</dbReference>